<evidence type="ECO:0000313" key="6">
    <source>
        <dbReference type="Proteomes" id="UP000754644"/>
    </source>
</evidence>
<feature type="domain" description="ABC transporter" evidence="4">
    <location>
        <begin position="2"/>
        <end position="224"/>
    </location>
</feature>
<dbReference type="InterPro" id="IPR003593">
    <property type="entry name" value="AAA+_ATPase"/>
</dbReference>
<comment type="caution">
    <text evidence="5">The sequence shown here is derived from an EMBL/GenBank/DDBJ whole genome shotgun (WGS) entry which is preliminary data.</text>
</comment>
<evidence type="ECO:0000256" key="1">
    <source>
        <dbReference type="ARBA" id="ARBA00022448"/>
    </source>
</evidence>
<dbReference type="Pfam" id="PF00005">
    <property type="entry name" value="ABC_tran"/>
    <property type="match status" value="1"/>
</dbReference>
<evidence type="ECO:0000313" key="5">
    <source>
        <dbReference type="EMBL" id="NQV65232.1"/>
    </source>
</evidence>
<dbReference type="EMBL" id="JABMOJ010000289">
    <property type="protein sequence ID" value="NQV65232.1"/>
    <property type="molecule type" value="Genomic_DNA"/>
</dbReference>
<accession>A0A972VY80</accession>
<evidence type="ECO:0000259" key="4">
    <source>
        <dbReference type="PROSITE" id="PS50893"/>
    </source>
</evidence>
<protein>
    <submittedName>
        <fullName evidence="5">ABC transporter ATP-binding protein</fullName>
    </submittedName>
</protein>
<dbReference type="InterPro" id="IPR017871">
    <property type="entry name" value="ABC_transporter-like_CS"/>
</dbReference>
<keyword evidence="1" id="KW-0813">Transport</keyword>
<dbReference type="InterPro" id="IPR015854">
    <property type="entry name" value="ABC_transpr_LolD-like"/>
</dbReference>
<dbReference type="SMART" id="SM00382">
    <property type="entry name" value="AAA"/>
    <property type="match status" value="1"/>
</dbReference>
<reference evidence="5" key="1">
    <citation type="submission" date="2020-05" db="EMBL/GenBank/DDBJ databases">
        <title>Sulfur intermediates as new biogeochemical hubs in an aquatic model microbial ecosystem.</title>
        <authorList>
            <person name="Vigneron A."/>
        </authorList>
    </citation>
    <scope>NUCLEOTIDE SEQUENCE</scope>
    <source>
        <strain evidence="5">Bin.250</strain>
    </source>
</reference>
<dbReference type="Gene3D" id="3.40.50.300">
    <property type="entry name" value="P-loop containing nucleotide triphosphate hydrolases"/>
    <property type="match status" value="1"/>
</dbReference>
<dbReference type="GO" id="GO:0022857">
    <property type="term" value="F:transmembrane transporter activity"/>
    <property type="evidence" value="ECO:0007669"/>
    <property type="project" value="TreeGrafter"/>
</dbReference>
<keyword evidence="2" id="KW-0547">Nucleotide-binding</keyword>
<dbReference type="PROSITE" id="PS50893">
    <property type="entry name" value="ABC_TRANSPORTER_2"/>
    <property type="match status" value="1"/>
</dbReference>
<dbReference type="InterPro" id="IPR017911">
    <property type="entry name" value="MacB-like_ATP-bd"/>
</dbReference>
<dbReference type="PANTHER" id="PTHR24220">
    <property type="entry name" value="IMPORT ATP-BINDING PROTEIN"/>
    <property type="match status" value="1"/>
</dbReference>
<organism evidence="5 6">
    <name type="scientific">SAR86 cluster bacterium</name>
    <dbReference type="NCBI Taxonomy" id="2030880"/>
    <lineage>
        <taxon>Bacteria</taxon>
        <taxon>Pseudomonadati</taxon>
        <taxon>Pseudomonadota</taxon>
        <taxon>Gammaproteobacteria</taxon>
        <taxon>SAR86 cluster</taxon>
    </lineage>
</organism>
<dbReference type="GO" id="GO:0016887">
    <property type="term" value="F:ATP hydrolysis activity"/>
    <property type="evidence" value="ECO:0007669"/>
    <property type="project" value="InterPro"/>
</dbReference>
<evidence type="ECO:0000256" key="2">
    <source>
        <dbReference type="ARBA" id="ARBA00022741"/>
    </source>
</evidence>
<evidence type="ECO:0000256" key="3">
    <source>
        <dbReference type="ARBA" id="ARBA00022840"/>
    </source>
</evidence>
<dbReference type="GO" id="GO:0005886">
    <property type="term" value="C:plasma membrane"/>
    <property type="evidence" value="ECO:0007669"/>
    <property type="project" value="TreeGrafter"/>
</dbReference>
<proteinExistence type="predicted"/>
<dbReference type="CDD" id="cd03255">
    <property type="entry name" value="ABC_MJ0796_LolCDE_FtsE"/>
    <property type="match status" value="1"/>
</dbReference>
<name>A0A972VY80_9GAMM</name>
<dbReference type="AlphaFoldDB" id="A0A972VY80"/>
<dbReference type="GO" id="GO:0005524">
    <property type="term" value="F:ATP binding"/>
    <property type="evidence" value="ECO:0007669"/>
    <property type="project" value="UniProtKB-KW"/>
</dbReference>
<dbReference type="Proteomes" id="UP000754644">
    <property type="component" value="Unassembled WGS sequence"/>
</dbReference>
<dbReference type="InterPro" id="IPR003439">
    <property type="entry name" value="ABC_transporter-like_ATP-bd"/>
</dbReference>
<dbReference type="SUPFAM" id="SSF52540">
    <property type="entry name" value="P-loop containing nucleoside triphosphate hydrolases"/>
    <property type="match status" value="1"/>
</dbReference>
<keyword evidence="3 5" id="KW-0067">ATP-binding</keyword>
<sequence length="224" mass="24611">MLTFSAISKTYYQPDGDIQVLRQADLHLPAGQTAALLGESGCGKSTLLHLAAGLDQPDSGQIMINDQCASDFNDGQWNHLRRETLSLVFQQYHLVPTLSVLDNLLLQARLADRLNPTLQQHLIDKLGLAPLLGRLPHQLSGGQQQRVAIGRVLMHQPRLILADEPTGNLDEATSHSVMELLTNLLKDTGSSLLMVTHSPAMASYMDRQWLLQAGRITPVLARDT</sequence>
<gene>
    <name evidence="5" type="ORF">HQ497_07695</name>
</gene>
<dbReference type="PROSITE" id="PS00211">
    <property type="entry name" value="ABC_TRANSPORTER_1"/>
    <property type="match status" value="1"/>
</dbReference>
<dbReference type="PANTHER" id="PTHR24220:SF659">
    <property type="entry name" value="TRANSPORTER, PUTATIVE-RELATED"/>
    <property type="match status" value="1"/>
</dbReference>
<dbReference type="InterPro" id="IPR027417">
    <property type="entry name" value="P-loop_NTPase"/>
</dbReference>